<sequence length="1077" mass="116772">MTANAYSFLPWLRTGLATRITEDPGTAARASITVRLRLTGDGLDGKAINQPVAQPVQIYGPGDVIGVDPRAISRMEPRPFVTNVEPNYFAHLEFYDEALPWSYSPAAPDAVTERLRPWLALIVLAAGDGADAEFAEGTVAGRPLPFITVTGTGALQPPDQLGAWAHVHVNGGLDGPVASDDMAAVLPELRSVLDTNADNACSRIVCPRHLRPATAYQAFLVPAFETGRLAGLGLDPAAAPGALHPSWGVPYAGRQAAGQLPYYHRWGFSTGAAGDFEDLVRLLEPRVPDEHVARRDIDVFNSAGFKLPGITEPPEIGGILRLGGALEIPLRKKDNWDNWDSRFTAEDNRKPENQHNPYPPPLGTYPHPFQKALAGLINLAEDYTRQPPAAAHERLAGPAAATRVDPVVTPPLYGRWPALRSRLLVDDDGSPTPAPENKNWVHRLNLDPRFRVAANFGTQVVQARQEEFMAAAWAQIGDVLKANARIRAAQLHREVGHRLQRKHIGDPAADPEHLAAAPSASGKALTLTAPAHSRVTHAPFTAPAAAGADVGGPVAVGFQVATSRVAAAPLSPEMRRLTRPGSRLMRTLEVTADALVPRMDLDTGAVTAAAPKTTPGALVTPDDVENALPQVVRRSSGGDRVGQLPVNDKFVLSLPGEGIAPAGTPGHPDSPEAALFKKAVGEIYGGWSAAAVGGQVTPPPKLDVARTTGSVLRNLSADVTVPRNLLTTVKLESERLQPFAERFLEAMAYPAIDLPMFQSLLDKSVDTFVPNLTLIPPNSITLLETDQEFVEAFLVGLNHELGREMLWREYPTDQRGTPFRQFWDPRAAFSPPGEPPAARRERLYDVTPIDTWGSATPLGAHDNRELAGDKQENELVLVIRGELLKKYPTAAVYAHRARWEPDNRHPDPHRERVPVELADENHPTSEEIKLPLYEAKVEPDIYLLGFDLTAEKAKGNFKTGDAGWFFVLKERPGDPRFGVDDGAPTRVEVWNDLSWGDVDPGGRHGFVVLDQDTAEVPLLDFDDPAGDEEKEAQHAEDVALPRWYAGLSSADLAYLLFQAPVLMAVHAQEMLLDDPAH</sequence>
<reference evidence="2" key="1">
    <citation type="submission" date="2017-07" db="EMBL/GenBank/DDBJ databases">
        <title>Comparative genome mining reveals phylogenetic distribution patterns of secondary metabolites in Amycolatopsis.</title>
        <authorList>
            <person name="Adamek M."/>
            <person name="Alanjary M."/>
            <person name="Sales-Ortells H."/>
            <person name="Goodfellow M."/>
            <person name="Bull A.T."/>
            <person name="Kalinowski J."/>
            <person name="Ziemert N."/>
        </authorList>
    </citation>
    <scope>NUCLEOTIDE SEQUENCE [LARGE SCALE GENOMIC DNA]</scope>
    <source>
        <strain evidence="2">H5</strain>
    </source>
</reference>
<protein>
    <submittedName>
        <fullName evidence="1">Uncharacterized protein</fullName>
    </submittedName>
</protein>
<accession>A0A229TEV6</accession>
<proteinExistence type="predicted"/>
<organism evidence="1 2">
    <name type="scientific">Amycolatopsis vastitatis</name>
    <dbReference type="NCBI Taxonomy" id="1905142"/>
    <lineage>
        <taxon>Bacteria</taxon>
        <taxon>Bacillati</taxon>
        <taxon>Actinomycetota</taxon>
        <taxon>Actinomycetes</taxon>
        <taxon>Pseudonocardiales</taxon>
        <taxon>Pseudonocardiaceae</taxon>
        <taxon>Amycolatopsis</taxon>
    </lineage>
</organism>
<dbReference type="RefSeq" id="WP_093947089.1">
    <property type="nucleotide sequence ID" value="NZ_NMUL01000007.1"/>
</dbReference>
<dbReference type="EMBL" id="NMUL01000007">
    <property type="protein sequence ID" value="OXM69766.1"/>
    <property type="molecule type" value="Genomic_DNA"/>
</dbReference>
<dbReference type="Proteomes" id="UP000215199">
    <property type="component" value="Unassembled WGS sequence"/>
</dbReference>
<comment type="caution">
    <text evidence="1">The sequence shown here is derived from an EMBL/GenBank/DDBJ whole genome shotgun (WGS) entry which is preliminary data.</text>
</comment>
<gene>
    <name evidence="1" type="ORF">CF165_09700</name>
</gene>
<evidence type="ECO:0000313" key="1">
    <source>
        <dbReference type="EMBL" id="OXM69766.1"/>
    </source>
</evidence>
<keyword evidence="2" id="KW-1185">Reference proteome</keyword>
<evidence type="ECO:0000313" key="2">
    <source>
        <dbReference type="Proteomes" id="UP000215199"/>
    </source>
</evidence>
<name>A0A229TEV6_9PSEU</name>
<dbReference type="OrthoDB" id="9816502at2"/>
<dbReference type="AlphaFoldDB" id="A0A229TEV6"/>